<reference evidence="2 4" key="1">
    <citation type="submission" date="2015-05" db="EMBL/GenBank/DDBJ databases">
        <title>Comparison of genome.</title>
        <authorList>
            <person name="Zheng Z."/>
            <person name="Sun M."/>
        </authorList>
    </citation>
    <scope>NUCLEOTIDE SEQUENCE [LARGE SCALE GENOMIC DNA]</scope>
    <source>
        <strain evidence="2 4">G25-74</strain>
    </source>
</reference>
<dbReference type="OrthoDB" id="2937128at2"/>
<protein>
    <submittedName>
        <fullName evidence="1">Uncharacterized protein</fullName>
    </submittedName>
</protein>
<dbReference type="Proteomes" id="UP000053881">
    <property type="component" value="Unassembled WGS sequence"/>
</dbReference>
<dbReference type="EMBL" id="LGPB01000138">
    <property type="protein sequence ID" value="KRG09644.1"/>
    <property type="molecule type" value="Genomic_DNA"/>
</dbReference>
<sequence>MQIKEPPLFYEIEDTAKDNQYMMDDNEGLSVENEYEIMGYKTFPRYSPPDLTSDLNNKEKNVYQGKISLQPLKKDEGTIKLKITTLQRLIRDTSDQNNVTTAYEGEWNFEIPVTKQPSIEYELDQETEVEGLPIRFNKLTIAPTETILDVAIHDKRVKKRIEFLNLDHITINNKILEADPYGGYLSYDNGLPGTLILSVSIEEKQSF</sequence>
<evidence type="ECO:0000313" key="2">
    <source>
        <dbReference type="EMBL" id="OAK70992.1"/>
    </source>
</evidence>
<evidence type="ECO:0000313" key="4">
    <source>
        <dbReference type="Proteomes" id="UP000077881"/>
    </source>
</evidence>
<name>A0A0Q9XMT2_9BACI</name>
<dbReference type="Gene3D" id="2.60.40.1630">
    <property type="entry name" value="bacillus anthracis domain"/>
    <property type="match status" value="1"/>
</dbReference>
<dbReference type="PATRIC" id="fig|217031.4.peg.7696"/>
<dbReference type="Proteomes" id="UP000077881">
    <property type="component" value="Unassembled WGS sequence"/>
</dbReference>
<dbReference type="AlphaFoldDB" id="A0A0Q9XMT2"/>
<organism evidence="1 3">
    <name type="scientific">Lederbergia galactosidilytica</name>
    <dbReference type="NCBI Taxonomy" id="217031"/>
    <lineage>
        <taxon>Bacteria</taxon>
        <taxon>Bacillati</taxon>
        <taxon>Bacillota</taxon>
        <taxon>Bacilli</taxon>
        <taxon>Bacillales</taxon>
        <taxon>Bacillaceae</taxon>
        <taxon>Lederbergia</taxon>
    </lineage>
</organism>
<reference evidence="1 3" key="2">
    <citation type="submission" date="2015-06" db="EMBL/GenBank/DDBJ databases">
        <title>Genome sequencing project of Bacillus galactosidilyticus PL133.</title>
        <authorList>
            <person name="Gaiero J."/>
            <person name="Nicol R."/>
            <person name="Habash M."/>
        </authorList>
    </citation>
    <scope>NUCLEOTIDE SEQUENCE [LARGE SCALE GENOMIC DNA]</scope>
    <source>
        <strain evidence="1 3">PL133</strain>
    </source>
</reference>
<evidence type="ECO:0000313" key="1">
    <source>
        <dbReference type="EMBL" id="KRG09644.1"/>
    </source>
</evidence>
<gene>
    <name evidence="2" type="ORF">ABB05_11430</name>
    <name evidence="1" type="ORF">ACA29_22650</name>
</gene>
<proteinExistence type="predicted"/>
<comment type="caution">
    <text evidence="1">The sequence shown here is derived from an EMBL/GenBank/DDBJ whole genome shotgun (WGS) entry which is preliminary data.</text>
</comment>
<keyword evidence="4" id="KW-1185">Reference proteome</keyword>
<dbReference type="EMBL" id="LDJR01000047">
    <property type="protein sequence ID" value="OAK70992.1"/>
    <property type="molecule type" value="Genomic_DNA"/>
</dbReference>
<accession>A0A0Q9XMT2</accession>
<dbReference type="RefSeq" id="WP_057995854.1">
    <property type="nucleotide sequence ID" value="NZ_JAGGKH010000016.1"/>
</dbReference>
<evidence type="ECO:0000313" key="3">
    <source>
        <dbReference type="Proteomes" id="UP000053881"/>
    </source>
</evidence>